<dbReference type="Proteomes" id="UP000323506">
    <property type="component" value="Chromosome D11"/>
</dbReference>
<organism evidence="1 2">
    <name type="scientific">Gossypium darwinii</name>
    <name type="common">Darwin's cotton</name>
    <name type="synonym">Gossypium barbadense var. darwinii</name>
    <dbReference type="NCBI Taxonomy" id="34276"/>
    <lineage>
        <taxon>Eukaryota</taxon>
        <taxon>Viridiplantae</taxon>
        <taxon>Streptophyta</taxon>
        <taxon>Embryophyta</taxon>
        <taxon>Tracheophyta</taxon>
        <taxon>Spermatophyta</taxon>
        <taxon>Magnoliopsida</taxon>
        <taxon>eudicotyledons</taxon>
        <taxon>Gunneridae</taxon>
        <taxon>Pentapetalae</taxon>
        <taxon>rosids</taxon>
        <taxon>malvids</taxon>
        <taxon>Malvales</taxon>
        <taxon>Malvaceae</taxon>
        <taxon>Malvoideae</taxon>
        <taxon>Gossypium</taxon>
    </lineage>
</organism>
<gene>
    <name evidence="1" type="ORF">ES288_D11G026100v1</name>
</gene>
<protein>
    <submittedName>
        <fullName evidence="1">Uncharacterized protein</fullName>
    </submittedName>
</protein>
<dbReference type="EMBL" id="CM017711">
    <property type="protein sequence ID" value="TYG43546.1"/>
    <property type="molecule type" value="Genomic_DNA"/>
</dbReference>
<proteinExistence type="predicted"/>
<keyword evidence="2" id="KW-1185">Reference proteome</keyword>
<dbReference type="AlphaFoldDB" id="A0A5D2AI32"/>
<reference evidence="1 2" key="1">
    <citation type="submission" date="2019-06" db="EMBL/GenBank/DDBJ databases">
        <title>WGS assembly of Gossypium darwinii.</title>
        <authorList>
            <person name="Chen Z.J."/>
            <person name="Sreedasyam A."/>
            <person name="Ando A."/>
            <person name="Song Q."/>
            <person name="De L."/>
            <person name="Hulse-Kemp A."/>
            <person name="Ding M."/>
            <person name="Ye W."/>
            <person name="Kirkbride R."/>
            <person name="Jenkins J."/>
            <person name="Plott C."/>
            <person name="Lovell J."/>
            <person name="Lin Y.-M."/>
            <person name="Vaughn R."/>
            <person name="Liu B."/>
            <person name="Li W."/>
            <person name="Simpson S."/>
            <person name="Scheffler B."/>
            <person name="Saski C."/>
            <person name="Grover C."/>
            <person name="Hu G."/>
            <person name="Conover J."/>
            <person name="Carlson J."/>
            <person name="Shu S."/>
            <person name="Boston L."/>
            <person name="Williams M."/>
            <person name="Peterson D."/>
            <person name="Mcgee K."/>
            <person name="Jones D."/>
            <person name="Wendel J."/>
            <person name="Stelly D."/>
            <person name="Grimwood J."/>
            <person name="Schmutz J."/>
        </authorList>
    </citation>
    <scope>NUCLEOTIDE SEQUENCE [LARGE SCALE GENOMIC DNA]</scope>
    <source>
        <strain evidence="1">1808015.09</strain>
    </source>
</reference>
<evidence type="ECO:0000313" key="2">
    <source>
        <dbReference type="Proteomes" id="UP000323506"/>
    </source>
</evidence>
<evidence type="ECO:0000313" key="1">
    <source>
        <dbReference type="EMBL" id="TYG43546.1"/>
    </source>
</evidence>
<name>A0A5D2AI32_GOSDA</name>
<accession>A0A5D2AI32</accession>
<sequence length="67" mass="7859">MVSRSDELYNHSFFIGLYSIVHLSFPGDFEVNCYNARQCMTVSGYKSFLIEENGSRERTKEQQTYCM</sequence>